<dbReference type="KEGG" id="scs:Sta7437_2648"/>
<reference evidence="13" key="1">
    <citation type="journal article" date="2013" name="Proc. Natl. Acad. Sci. U.S.A.">
        <title>Improving the coverage of the cyanobacterial phylum using diversity-driven genome sequencing.</title>
        <authorList>
            <person name="Shih P.M."/>
            <person name="Wu D."/>
            <person name="Latifi A."/>
            <person name="Axen S.D."/>
            <person name="Fewer D.P."/>
            <person name="Talla E."/>
            <person name="Calteau A."/>
            <person name="Cai F."/>
            <person name="Tandeau de Marsac N."/>
            <person name="Rippka R."/>
            <person name="Herdman M."/>
            <person name="Sivonen K."/>
            <person name="Coursin T."/>
            <person name="Laurent T."/>
            <person name="Goodwin L."/>
            <person name="Nolan M."/>
            <person name="Davenport K.W."/>
            <person name="Han C.S."/>
            <person name="Rubin E.M."/>
            <person name="Eisen J.A."/>
            <person name="Woyke T."/>
            <person name="Gugger M."/>
            <person name="Kerfeld C.A."/>
        </authorList>
    </citation>
    <scope>NUCLEOTIDE SEQUENCE [LARGE SCALE GENOMIC DNA]</scope>
    <source>
        <strain evidence="13">ATCC 29371 / PCC 7437</strain>
    </source>
</reference>
<name>K9XWY3_STAC7</name>
<feature type="region of interest" description="Disordered" evidence="10">
    <location>
        <begin position="603"/>
        <end position="674"/>
    </location>
</feature>
<keyword evidence="13" id="KW-1185">Reference proteome</keyword>
<organism evidence="12 13">
    <name type="scientific">Stanieria cyanosphaera (strain ATCC 29371 / PCC 7437)</name>
    <dbReference type="NCBI Taxonomy" id="111780"/>
    <lineage>
        <taxon>Bacteria</taxon>
        <taxon>Bacillati</taxon>
        <taxon>Cyanobacteriota</taxon>
        <taxon>Cyanophyceae</taxon>
        <taxon>Pleurocapsales</taxon>
        <taxon>Dermocarpellaceae</taxon>
        <taxon>Stanieria</taxon>
    </lineage>
</organism>
<dbReference type="eggNOG" id="COG0515">
    <property type="taxonomic scope" value="Bacteria"/>
</dbReference>
<keyword evidence="5 12" id="KW-0418">Kinase</keyword>
<dbReference type="GO" id="GO:0005524">
    <property type="term" value="F:ATP binding"/>
    <property type="evidence" value="ECO:0007669"/>
    <property type="project" value="UniProtKB-UniRule"/>
</dbReference>
<dbReference type="PROSITE" id="PS00107">
    <property type="entry name" value="PROTEIN_KINASE_ATP"/>
    <property type="match status" value="1"/>
</dbReference>
<dbReference type="EMBL" id="CP003653">
    <property type="protein sequence ID" value="AFZ36177.1"/>
    <property type="molecule type" value="Genomic_DNA"/>
</dbReference>
<dbReference type="CDD" id="cd14014">
    <property type="entry name" value="STKc_PknB_like"/>
    <property type="match status" value="1"/>
</dbReference>
<dbReference type="InterPro" id="IPR017441">
    <property type="entry name" value="Protein_kinase_ATP_BS"/>
</dbReference>
<feature type="compositionally biased region" description="Pro residues" evidence="10">
    <location>
        <begin position="608"/>
        <end position="617"/>
    </location>
</feature>
<evidence type="ECO:0000259" key="11">
    <source>
        <dbReference type="PROSITE" id="PS50011"/>
    </source>
</evidence>
<dbReference type="PANTHER" id="PTHR24363:SF0">
    <property type="entry name" value="SERINE_THREONINE KINASE LIKE DOMAIN CONTAINING 1"/>
    <property type="match status" value="1"/>
</dbReference>
<evidence type="ECO:0000313" key="13">
    <source>
        <dbReference type="Proteomes" id="UP000010473"/>
    </source>
</evidence>
<keyword evidence="2 12" id="KW-0723">Serine/threonine-protein kinase</keyword>
<dbReference type="Pfam" id="PF00069">
    <property type="entry name" value="Pkinase"/>
    <property type="match status" value="1"/>
</dbReference>
<evidence type="ECO:0000256" key="10">
    <source>
        <dbReference type="SAM" id="MobiDB-lite"/>
    </source>
</evidence>
<dbReference type="Proteomes" id="UP000010473">
    <property type="component" value="Chromosome"/>
</dbReference>
<dbReference type="AlphaFoldDB" id="K9XWY3"/>
<dbReference type="PATRIC" id="fig|111780.3.peg.2753"/>
<comment type="catalytic activity">
    <reaction evidence="8">
        <text>L-seryl-[protein] + ATP = O-phospho-L-seryl-[protein] + ADP + H(+)</text>
        <dbReference type="Rhea" id="RHEA:17989"/>
        <dbReference type="Rhea" id="RHEA-COMP:9863"/>
        <dbReference type="Rhea" id="RHEA-COMP:11604"/>
        <dbReference type="ChEBI" id="CHEBI:15378"/>
        <dbReference type="ChEBI" id="CHEBI:29999"/>
        <dbReference type="ChEBI" id="CHEBI:30616"/>
        <dbReference type="ChEBI" id="CHEBI:83421"/>
        <dbReference type="ChEBI" id="CHEBI:456216"/>
        <dbReference type="EC" id="2.7.11.1"/>
    </reaction>
</comment>
<keyword evidence="3" id="KW-0808">Transferase</keyword>
<evidence type="ECO:0000256" key="2">
    <source>
        <dbReference type="ARBA" id="ARBA00022527"/>
    </source>
</evidence>
<evidence type="ECO:0000313" key="12">
    <source>
        <dbReference type="EMBL" id="AFZ36177.1"/>
    </source>
</evidence>
<proteinExistence type="predicted"/>
<dbReference type="PANTHER" id="PTHR24363">
    <property type="entry name" value="SERINE/THREONINE PROTEIN KINASE"/>
    <property type="match status" value="1"/>
</dbReference>
<evidence type="ECO:0000256" key="3">
    <source>
        <dbReference type="ARBA" id="ARBA00022679"/>
    </source>
</evidence>
<dbReference type="HOGENOM" id="CLU_000288_135_5_3"/>
<dbReference type="SMART" id="SM00220">
    <property type="entry name" value="S_TKc"/>
    <property type="match status" value="1"/>
</dbReference>
<feature type="domain" description="Protein kinase" evidence="11">
    <location>
        <begin position="10"/>
        <end position="266"/>
    </location>
</feature>
<dbReference type="Gene3D" id="1.10.510.10">
    <property type="entry name" value="Transferase(Phosphotransferase) domain 1"/>
    <property type="match status" value="1"/>
</dbReference>
<dbReference type="InterPro" id="IPR000719">
    <property type="entry name" value="Prot_kinase_dom"/>
</dbReference>
<evidence type="ECO:0000256" key="8">
    <source>
        <dbReference type="ARBA" id="ARBA00048679"/>
    </source>
</evidence>
<evidence type="ECO:0000256" key="4">
    <source>
        <dbReference type="ARBA" id="ARBA00022741"/>
    </source>
</evidence>
<evidence type="ECO:0000256" key="9">
    <source>
        <dbReference type="PROSITE-ProRule" id="PRU10141"/>
    </source>
</evidence>
<evidence type="ECO:0000256" key="5">
    <source>
        <dbReference type="ARBA" id="ARBA00022777"/>
    </source>
</evidence>
<dbReference type="GO" id="GO:0004674">
    <property type="term" value="F:protein serine/threonine kinase activity"/>
    <property type="evidence" value="ECO:0007669"/>
    <property type="project" value="UniProtKB-KW"/>
</dbReference>
<dbReference type="RefSeq" id="WP_015193845.1">
    <property type="nucleotide sequence ID" value="NC_019748.1"/>
</dbReference>
<dbReference type="SUPFAM" id="SSF56112">
    <property type="entry name" value="Protein kinase-like (PK-like)"/>
    <property type="match status" value="1"/>
</dbReference>
<comment type="catalytic activity">
    <reaction evidence="7">
        <text>L-threonyl-[protein] + ATP = O-phospho-L-threonyl-[protein] + ADP + H(+)</text>
        <dbReference type="Rhea" id="RHEA:46608"/>
        <dbReference type="Rhea" id="RHEA-COMP:11060"/>
        <dbReference type="Rhea" id="RHEA-COMP:11605"/>
        <dbReference type="ChEBI" id="CHEBI:15378"/>
        <dbReference type="ChEBI" id="CHEBI:30013"/>
        <dbReference type="ChEBI" id="CHEBI:30616"/>
        <dbReference type="ChEBI" id="CHEBI:61977"/>
        <dbReference type="ChEBI" id="CHEBI:456216"/>
        <dbReference type="EC" id="2.7.11.1"/>
    </reaction>
</comment>
<evidence type="ECO:0000256" key="6">
    <source>
        <dbReference type="ARBA" id="ARBA00022840"/>
    </source>
</evidence>
<evidence type="ECO:0000256" key="7">
    <source>
        <dbReference type="ARBA" id="ARBA00047899"/>
    </source>
</evidence>
<evidence type="ECO:0000256" key="1">
    <source>
        <dbReference type="ARBA" id="ARBA00012513"/>
    </source>
</evidence>
<keyword evidence="4 9" id="KW-0547">Nucleotide-binding</keyword>
<sequence>MQGQILSSRYQIIEPLGQGGFGKTYLAEDTQLPGYPQCVVKQFNPSFNDPKFLDTARRLFKTEAETLQKLGNHPQIPQLLAHFEQEQEFYLVQQFIDGHTLSQELVSGKCWSQTKVIEFLQDCLNILDFVHSNGVIHRDVKPDNIIRRRQDNKVVLVDFGTVKEVVLAQTQLVNSTVAVGTRGYMPTEQARGKPRITSDIYALGIIAIQALIGVHPVEFQEDENGEFVWQSQANVNPQLAAVIAKMVRYHFKDRYQSAKEVLEELVNIQVTQISRSSKVEYTPTNILNLDEQNTAAKIAPGTEIVTQEKEVLETNNPLEKQSVINNYEEKNVSQTSPSKINSSYVAKTKQTQETSTSIKNTSQNNLTVKLKAFFQSETGKVVSVGLLIGAIATGGMYLFNDKAAKAQEQKRQGAIATLEELKNKKSYEECYQQTDSDEIKQAGISEEERLKIKGECGLSWAQEKASYNEFAEAFDIASEIDDKIPNYNKVQEYKEQWAEAILKQATEIYQKEGNLEKAIATIAQIKSGSSVKGKSLDLKQQWEEDYQKNARLFEASEAAISQGFWDSANSKAQEIINNAKQSHSFYWEQQGLGLKKQAETELKKLSEPNPPKNPDLPKPANSNSVPVADPPIPIKSDPKPEKPKQPTNPVIVEPPPPIDLCDGNNALITGDSCP</sequence>
<feature type="binding site" evidence="9">
    <location>
        <position position="41"/>
    </location>
    <ligand>
        <name>ATP</name>
        <dbReference type="ChEBI" id="CHEBI:30616"/>
    </ligand>
</feature>
<keyword evidence="6 9" id="KW-0067">ATP-binding</keyword>
<dbReference type="InterPro" id="IPR011009">
    <property type="entry name" value="Kinase-like_dom_sf"/>
</dbReference>
<accession>K9XWY3</accession>
<dbReference type="OrthoDB" id="416165at2"/>
<dbReference type="PROSITE" id="PS50011">
    <property type="entry name" value="PROTEIN_KINASE_DOM"/>
    <property type="match status" value="1"/>
</dbReference>
<dbReference type="EC" id="2.7.11.1" evidence="1"/>
<gene>
    <name evidence="12" type="ordered locus">Sta7437_2648</name>
</gene>
<dbReference type="STRING" id="111780.Sta7437_2648"/>
<protein>
    <recommendedName>
        <fullName evidence="1">non-specific serine/threonine protein kinase</fullName>
        <ecNumber evidence="1">2.7.11.1</ecNumber>
    </recommendedName>
</protein>